<organism evidence="3 4">
    <name type="scientific">Planobispora longispora</name>
    <dbReference type="NCBI Taxonomy" id="28887"/>
    <lineage>
        <taxon>Bacteria</taxon>
        <taxon>Bacillati</taxon>
        <taxon>Actinomycetota</taxon>
        <taxon>Actinomycetes</taxon>
        <taxon>Streptosporangiales</taxon>
        <taxon>Streptosporangiaceae</taxon>
        <taxon>Planobispora</taxon>
    </lineage>
</organism>
<evidence type="ECO:0000256" key="1">
    <source>
        <dbReference type="SAM" id="MobiDB-lite"/>
    </source>
</evidence>
<evidence type="ECO:0000313" key="3">
    <source>
        <dbReference type="EMBL" id="GIH80338.1"/>
    </source>
</evidence>
<keyword evidence="3" id="KW-0449">Lipoprotein</keyword>
<accession>A0A8J3RY98</accession>
<keyword evidence="4" id="KW-1185">Reference proteome</keyword>
<sequence length="246" mass="26895">MSARGVGAALLGALVLFSLVTRESTGAAVRGETGRTSARAAPLDNPSGVRPGLAPVTSAGDRAEAVRLIRRLRVAAMGPKSGYSRARFGRNWADTAGGVPYARNGCRTRDDLLARDGERVRYRKGSDCVVVAMELRDPYTGKTIRWSKKRADEVQVDHVIPLSYEWRMGARHWTAAKRARIANDPLNLMPVEGDVNEAKGGLGPARWLPPRRKIRCAYAVRFAQVALKYNLPVTRADKAVMTAQCR</sequence>
<dbReference type="Proteomes" id="UP000616724">
    <property type="component" value="Unassembled WGS sequence"/>
</dbReference>
<evidence type="ECO:0000259" key="2">
    <source>
        <dbReference type="Pfam" id="PF07510"/>
    </source>
</evidence>
<feature type="region of interest" description="Disordered" evidence="1">
    <location>
        <begin position="28"/>
        <end position="56"/>
    </location>
</feature>
<reference evidence="3 4" key="1">
    <citation type="submission" date="2021-01" db="EMBL/GenBank/DDBJ databases">
        <title>Whole genome shotgun sequence of Planobispora longispora NBRC 13918.</title>
        <authorList>
            <person name="Komaki H."/>
            <person name="Tamura T."/>
        </authorList>
    </citation>
    <scope>NUCLEOTIDE SEQUENCE [LARGE SCALE GENOMIC DNA]</scope>
    <source>
        <strain evidence="3 4">NBRC 13918</strain>
    </source>
</reference>
<comment type="caution">
    <text evidence="3">The sequence shown here is derived from an EMBL/GenBank/DDBJ whole genome shotgun (WGS) entry which is preliminary data.</text>
</comment>
<dbReference type="InterPro" id="IPR011089">
    <property type="entry name" value="GmrSD_C"/>
</dbReference>
<protein>
    <submittedName>
        <fullName evidence="3">Lipoprotein</fullName>
    </submittedName>
</protein>
<evidence type="ECO:0000313" key="4">
    <source>
        <dbReference type="Proteomes" id="UP000616724"/>
    </source>
</evidence>
<feature type="domain" description="GmrSD restriction endonucleases C-terminal" evidence="2">
    <location>
        <begin position="108"/>
        <end position="242"/>
    </location>
</feature>
<dbReference type="AlphaFoldDB" id="A0A8J3RY98"/>
<proteinExistence type="predicted"/>
<dbReference type="EMBL" id="BOOH01000058">
    <property type="protein sequence ID" value="GIH80338.1"/>
    <property type="molecule type" value="Genomic_DNA"/>
</dbReference>
<gene>
    <name evidence="3" type="ORF">Plo01_67670</name>
</gene>
<dbReference type="PANTHER" id="PTHR24094">
    <property type="entry name" value="SECRETED PROTEIN"/>
    <property type="match status" value="1"/>
</dbReference>
<dbReference type="PANTHER" id="PTHR24094:SF15">
    <property type="entry name" value="AMP-DEPENDENT SYNTHETASE_LIGASE DOMAIN-CONTAINING PROTEIN-RELATED"/>
    <property type="match status" value="1"/>
</dbReference>
<name>A0A8J3RY98_9ACTN</name>
<dbReference type="Pfam" id="PF07510">
    <property type="entry name" value="GmrSD_C"/>
    <property type="match status" value="1"/>
</dbReference>
<dbReference type="RefSeq" id="WP_203894773.1">
    <property type="nucleotide sequence ID" value="NZ_BOOH01000058.1"/>
</dbReference>